<proteinExistence type="predicted"/>
<dbReference type="AlphaFoldDB" id="A0A0C2NL63"/>
<keyword evidence="2" id="KW-1185">Reference proteome</keyword>
<comment type="caution">
    <text evidence="1">The sequence shown here is derived from an EMBL/GenBank/DDBJ whole genome shotgun (WGS) entry which is preliminary data.</text>
</comment>
<reference evidence="1 2" key="1">
    <citation type="journal article" date="2014" name="Genome Biol. Evol.">
        <title>The genome of the myxosporean Thelohanellus kitauei shows adaptations to nutrient acquisition within its fish host.</title>
        <authorList>
            <person name="Yang Y."/>
            <person name="Xiong J."/>
            <person name="Zhou Z."/>
            <person name="Huo F."/>
            <person name="Miao W."/>
            <person name="Ran C."/>
            <person name="Liu Y."/>
            <person name="Zhang J."/>
            <person name="Feng J."/>
            <person name="Wang M."/>
            <person name="Wang M."/>
            <person name="Wang L."/>
            <person name="Yao B."/>
        </authorList>
    </citation>
    <scope>NUCLEOTIDE SEQUENCE [LARGE SCALE GENOMIC DNA]</scope>
    <source>
        <strain evidence="1">Wuqing</strain>
    </source>
</reference>
<dbReference type="EMBL" id="JWZT01000291">
    <property type="protein sequence ID" value="KII74752.1"/>
    <property type="molecule type" value="Genomic_DNA"/>
</dbReference>
<evidence type="ECO:0000313" key="1">
    <source>
        <dbReference type="EMBL" id="KII74752.1"/>
    </source>
</evidence>
<gene>
    <name evidence="1" type="ORF">RF11_00242</name>
</gene>
<sequence length="109" mass="12593">MFSYIRKELKDLGTQDESTTHVFVGSHINYGSHEQASISYLPRLGQSERSSSTFTHHGFVKNIFEDAAMVARWIDKSINSISSCIFKLHYTYTYGNASNRMCKRLDIYR</sequence>
<organism evidence="1 2">
    <name type="scientific">Thelohanellus kitauei</name>
    <name type="common">Myxosporean</name>
    <dbReference type="NCBI Taxonomy" id="669202"/>
    <lineage>
        <taxon>Eukaryota</taxon>
        <taxon>Metazoa</taxon>
        <taxon>Cnidaria</taxon>
        <taxon>Myxozoa</taxon>
        <taxon>Myxosporea</taxon>
        <taxon>Bivalvulida</taxon>
        <taxon>Platysporina</taxon>
        <taxon>Myxobolidae</taxon>
        <taxon>Thelohanellus</taxon>
    </lineage>
</organism>
<dbReference type="OrthoDB" id="10063195at2759"/>
<evidence type="ECO:0000313" key="2">
    <source>
        <dbReference type="Proteomes" id="UP000031668"/>
    </source>
</evidence>
<protein>
    <submittedName>
        <fullName evidence="1">Uncharacterized protein</fullName>
    </submittedName>
</protein>
<name>A0A0C2NL63_THEKT</name>
<accession>A0A0C2NL63</accession>
<dbReference type="Proteomes" id="UP000031668">
    <property type="component" value="Unassembled WGS sequence"/>
</dbReference>